<name>A0ABZ3J735_SPOA4</name>
<evidence type="ECO:0000259" key="6">
    <source>
        <dbReference type="Pfam" id="PF00155"/>
    </source>
</evidence>
<evidence type="ECO:0000256" key="4">
    <source>
        <dbReference type="ARBA" id="ARBA00023239"/>
    </source>
</evidence>
<comment type="similarity">
    <text evidence="5">Belongs to the class-II pyridoxal-phosphate-dependent aminotransferase family. MalY/PatB cystathionine beta-lyase subfamily.</text>
</comment>
<reference evidence="7" key="1">
    <citation type="submission" date="2024-05" db="EMBL/GenBank/DDBJ databases">
        <title>Isolation and characterization of Sporomusa carbonis sp. nov., a carboxydotrophic hydrogenogen in the genus of Sporomusa isolated from a charcoal burning pile.</title>
        <authorList>
            <person name="Boeer T."/>
            <person name="Rosenbaum F."/>
            <person name="Eysell L."/>
            <person name="Mueller V."/>
            <person name="Daniel R."/>
            <person name="Poehlein A."/>
        </authorList>
    </citation>
    <scope>NUCLEOTIDE SEQUENCE [LARGE SCALE GENOMIC DNA]</scope>
    <source>
        <strain evidence="7">DSM 3132</strain>
    </source>
</reference>
<dbReference type="PANTHER" id="PTHR43525:SF1">
    <property type="entry name" value="PROTEIN MALY"/>
    <property type="match status" value="1"/>
</dbReference>
<dbReference type="InterPro" id="IPR015424">
    <property type="entry name" value="PyrdxlP-dep_Trfase"/>
</dbReference>
<dbReference type="GO" id="GO:0047804">
    <property type="term" value="F:cysteine-S-conjugate beta-lyase activity"/>
    <property type="evidence" value="ECO:0007669"/>
    <property type="project" value="UniProtKB-EC"/>
</dbReference>
<dbReference type="EMBL" id="CP155571">
    <property type="protein sequence ID" value="XFO73874.1"/>
    <property type="molecule type" value="Genomic_DNA"/>
</dbReference>
<comment type="cofactor">
    <cofactor evidence="1">
        <name>pyridoxal 5'-phosphate</name>
        <dbReference type="ChEBI" id="CHEBI:597326"/>
    </cofactor>
</comment>
<dbReference type="InterPro" id="IPR051798">
    <property type="entry name" value="Class-II_PLP-Dep_Aminotrans"/>
</dbReference>
<dbReference type="RefSeq" id="WP_093794104.1">
    <property type="nucleotide sequence ID" value="NZ_CP155571.1"/>
</dbReference>
<feature type="domain" description="Aminotransferase class I/classII large" evidence="6">
    <location>
        <begin position="41"/>
        <end position="386"/>
    </location>
</feature>
<evidence type="ECO:0000313" key="7">
    <source>
        <dbReference type="EMBL" id="XFO73874.1"/>
    </source>
</evidence>
<protein>
    <recommendedName>
        <fullName evidence="2">cysteine-S-conjugate beta-lyase</fullName>
        <ecNumber evidence="2">4.4.1.13</ecNumber>
    </recommendedName>
</protein>
<evidence type="ECO:0000313" key="8">
    <source>
        <dbReference type="Proteomes" id="UP000216052"/>
    </source>
</evidence>
<dbReference type="PANTHER" id="PTHR43525">
    <property type="entry name" value="PROTEIN MALY"/>
    <property type="match status" value="1"/>
</dbReference>
<dbReference type="SUPFAM" id="SSF53383">
    <property type="entry name" value="PLP-dependent transferases"/>
    <property type="match status" value="1"/>
</dbReference>
<evidence type="ECO:0000256" key="1">
    <source>
        <dbReference type="ARBA" id="ARBA00001933"/>
    </source>
</evidence>
<dbReference type="Pfam" id="PF00155">
    <property type="entry name" value="Aminotran_1_2"/>
    <property type="match status" value="1"/>
</dbReference>
<evidence type="ECO:0000256" key="2">
    <source>
        <dbReference type="ARBA" id="ARBA00012224"/>
    </source>
</evidence>
<dbReference type="InterPro" id="IPR027619">
    <property type="entry name" value="C-S_lyase_PatB-like"/>
</dbReference>
<proteinExistence type="inferred from homology"/>
<dbReference type="Proteomes" id="UP000216052">
    <property type="component" value="Chromosome"/>
</dbReference>
<dbReference type="Gene3D" id="3.90.1150.10">
    <property type="entry name" value="Aspartate Aminotransferase, domain 1"/>
    <property type="match status" value="1"/>
</dbReference>
<dbReference type="Gene3D" id="3.40.640.10">
    <property type="entry name" value="Type I PLP-dependent aspartate aminotransferase-like (Major domain)"/>
    <property type="match status" value="1"/>
</dbReference>
<dbReference type="InterPro" id="IPR015421">
    <property type="entry name" value="PyrdxlP-dep_Trfase_major"/>
</dbReference>
<accession>A0ABZ3J735</accession>
<keyword evidence="8" id="KW-1185">Reference proteome</keyword>
<keyword evidence="3" id="KW-0663">Pyridoxal phosphate</keyword>
<organism evidence="7 8">
    <name type="scientific">Sporomusa acidovorans (strain ATCC 49682 / DSM 3132 / Mol)</name>
    <dbReference type="NCBI Taxonomy" id="1123286"/>
    <lineage>
        <taxon>Bacteria</taxon>
        <taxon>Bacillati</taxon>
        <taxon>Bacillota</taxon>
        <taxon>Negativicutes</taxon>
        <taxon>Selenomonadales</taxon>
        <taxon>Sporomusaceae</taxon>
        <taxon>Sporomusa</taxon>
    </lineage>
</organism>
<dbReference type="InterPro" id="IPR004839">
    <property type="entry name" value="Aminotransferase_I/II_large"/>
</dbReference>
<gene>
    <name evidence="7" type="primary">patB_7</name>
    <name evidence="7" type="ORF">SPACI_039820</name>
</gene>
<dbReference type="NCBIfam" id="TIGR04350">
    <property type="entry name" value="C_S_lyase_PatB"/>
    <property type="match status" value="1"/>
</dbReference>
<dbReference type="InterPro" id="IPR015422">
    <property type="entry name" value="PyrdxlP-dep_Trfase_small"/>
</dbReference>
<sequence>MKYDFDQPVNRLNTASLKWDGAYVFLGEQAKGALPMWVADMDFRSPQEVIDELKKRVEHGIFGYPMCTQSYYDAVIGWMKRRFNWTIKQENIHYAPGIIPALNYLVQVFTEEGDCIAIQSPVYYPFTNSIVNNNRRVVLNCLKFEDGRYTMDYEDLEQKLSTNKVKLLILCSPHNPVGRVWSKEELTKLGEICFKHGVLVVSDEIHADLTLKGVRNTAFASISEEFAQNAIVCTAASKTFNLAGLQTANIIIPNKELGLKYNNYMKKLHLLKPNIFGQMATEVAYNYGAEWLEQLKDYLQGNLEYLTSYIDSNINKIKVIKPEGTYLVWLDCRELNMKGEELKAFMLQNAKVALDDGYLFGPGGEYFTRMNIGCNRKTLKEALMRIEWAVNHYRR</sequence>
<keyword evidence="4 7" id="KW-0456">Lyase</keyword>
<evidence type="ECO:0000256" key="5">
    <source>
        <dbReference type="ARBA" id="ARBA00037974"/>
    </source>
</evidence>
<dbReference type="EC" id="4.4.1.13" evidence="2"/>
<evidence type="ECO:0000256" key="3">
    <source>
        <dbReference type="ARBA" id="ARBA00022898"/>
    </source>
</evidence>
<dbReference type="CDD" id="cd00609">
    <property type="entry name" value="AAT_like"/>
    <property type="match status" value="1"/>
</dbReference>